<sequence>MFEAADEMDELEGGNYRARERGALIIHWKRTNRAEPCQDDSVEGREAVILRFVAVKFQRNIWQLHRDLLPPLNPLYATNSRRSHLIPCITMFLRSVCPATDDYSHGLWMLCQLCAEPLH</sequence>
<dbReference type="EMBL" id="KN820446">
    <property type="protein sequence ID" value="KIJ06212.1"/>
    <property type="molecule type" value="Genomic_DNA"/>
</dbReference>
<protein>
    <submittedName>
        <fullName evidence="1">Uncharacterized protein</fullName>
    </submittedName>
</protein>
<keyword evidence="2" id="KW-1185">Reference proteome</keyword>
<gene>
    <name evidence="1" type="ORF">PAXINDRAFT_103462</name>
</gene>
<evidence type="ECO:0000313" key="2">
    <source>
        <dbReference type="Proteomes" id="UP000053647"/>
    </source>
</evidence>
<name>A0A0C9TDF5_PAXIN</name>
<reference evidence="1 2" key="1">
    <citation type="submission" date="2014-06" db="EMBL/GenBank/DDBJ databases">
        <authorList>
            <consortium name="DOE Joint Genome Institute"/>
            <person name="Kuo A."/>
            <person name="Kohler A."/>
            <person name="Nagy L.G."/>
            <person name="Floudas D."/>
            <person name="Copeland A."/>
            <person name="Barry K.W."/>
            <person name="Cichocki N."/>
            <person name="Veneault-Fourrey C."/>
            <person name="LaButti K."/>
            <person name="Lindquist E.A."/>
            <person name="Lipzen A."/>
            <person name="Lundell T."/>
            <person name="Morin E."/>
            <person name="Murat C."/>
            <person name="Sun H."/>
            <person name="Tunlid A."/>
            <person name="Henrissat B."/>
            <person name="Grigoriev I.V."/>
            <person name="Hibbett D.S."/>
            <person name="Martin F."/>
            <person name="Nordberg H.P."/>
            <person name="Cantor M.N."/>
            <person name="Hua S.X."/>
        </authorList>
    </citation>
    <scope>NUCLEOTIDE SEQUENCE [LARGE SCALE GENOMIC DNA]</scope>
    <source>
        <strain evidence="1 2">ATCC 200175</strain>
    </source>
</reference>
<proteinExistence type="predicted"/>
<dbReference type="HOGENOM" id="CLU_2062211_0_0_1"/>
<accession>A0A0C9TDF5</accession>
<dbReference type="AlphaFoldDB" id="A0A0C9TDF5"/>
<reference evidence="2" key="2">
    <citation type="submission" date="2015-01" db="EMBL/GenBank/DDBJ databases">
        <title>Evolutionary Origins and Diversification of the Mycorrhizal Mutualists.</title>
        <authorList>
            <consortium name="DOE Joint Genome Institute"/>
            <consortium name="Mycorrhizal Genomics Consortium"/>
            <person name="Kohler A."/>
            <person name="Kuo A."/>
            <person name="Nagy L.G."/>
            <person name="Floudas D."/>
            <person name="Copeland A."/>
            <person name="Barry K.W."/>
            <person name="Cichocki N."/>
            <person name="Veneault-Fourrey C."/>
            <person name="LaButti K."/>
            <person name="Lindquist E.A."/>
            <person name="Lipzen A."/>
            <person name="Lundell T."/>
            <person name="Morin E."/>
            <person name="Murat C."/>
            <person name="Riley R."/>
            <person name="Ohm R."/>
            <person name="Sun H."/>
            <person name="Tunlid A."/>
            <person name="Henrissat B."/>
            <person name="Grigoriev I.V."/>
            <person name="Hibbett D.S."/>
            <person name="Martin F."/>
        </authorList>
    </citation>
    <scope>NUCLEOTIDE SEQUENCE [LARGE SCALE GENOMIC DNA]</scope>
    <source>
        <strain evidence="2">ATCC 200175</strain>
    </source>
</reference>
<evidence type="ECO:0000313" key="1">
    <source>
        <dbReference type="EMBL" id="KIJ06212.1"/>
    </source>
</evidence>
<dbReference type="Proteomes" id="UP000053647">
    <property type="component" value="Unassembled WGS sequence"/>
</dbReference>
<organism evidence="1 2">
    <name type="scientific">Paxillus involutus ATCC 200175</name>
    <dbReference type="NCBI Taxonomy" id="664439"/>
    <lineage>
        <taxon>Eukaryota</taxon>
        <taxon>Fungi</taxon>
        <taxon>Dikarya</taxon>
        <taxon>Basidiomycota</taxon>
        <taxon>Agaricomycotina</taxon>
        <taxon>Agaricomycetes</taxon>
        <taxon>Agaricomycetidae</taxon>
        <taxon>Boletales</taxon>
        <taxon>Paxilineae</taxon>
        <taxon>Paxillaceae</taxon>
        <taxon>Paxillus</taxon>
    </lineage>
</organism>